<dbReference type="Proteomes" id="UP000298179">
    <property type="component" value="Unassembled WGS sequence"/>
</dbReference>
<keyword evidence="3" id="KW-0479">Metal-binding</keyword>
<evidence type="ECO:0000256" key="1">
    <source>
        <dbReference type="ARBA" id="ARBA00010914"/>
    </source>
</evidence>
<evidence type="ECO:0000256" key="2">
    <source>
        <dbReference type="ARBA" id="ARBA00022714"/>
    </source>
</evidence>
<dbReference type="InterPro" id="IPR001041">
    <property type="entry name" value="2Fe-2S_ferredoxin-type"/>
</dbReference>
<reference evidence="8 9" key="1">
    <citation type="submission" date="2019-03" db="EMBL/GenBank/DDBJ databases">
        <title>Jiella endophytica sp. nov., a novel endophytic bacterium isolated from root of Ficus microcarpa Linn. f.</title>
        <authorList>
            <person name="Tuo L."/>
        </authorList>
    </citation>
    <scope>NUCLEOTIDE SEQUENCE [LARGE SCALE GENOMIC DNA]</scope>
    <source>
        <strain evidence="8 9">CBS5Q-3</strain>
    </source>
</reference>
<keyword evidence="9" id="KW-1185">Reference proteome</keyword>
<dbReference type="GO" id="GO:0009055">
    <property type="term" value="F:electron transfer activity"/>
    <property type="evidence" value="ECO:0007669"/>
    <property type="project" value="TreeGrafter"/>
</dbReference>
<proteinExistence type="inferred from homology"/>
<evidence type="ECO:0000313" key="9">
    <source>
        <dbReference type="Proteomes" id="UP000298179"/>
    </source>
</evidence>
<protein>
    <submittedName>
        <fullName evidence="8">(2Fe-2S)-binding protein</fullName>
    </submittedName>
</protein>
<dbReference type="PROSITE" id="PS00814">
    <property type="entry name" value="ADX"/>
    <property type="match status" value="1"/>
</dbReference>
<dbReference type="AlphaFoldDB" id="A0A4Y8RUF2"/>
<accession>A0A4Y8RUF2</accession>
<dbReference type="PANTHER" id="PTHR23426">
    <property type="entry name" value="FERREDOXIN/ADRENODOXIN"/>
    <property type="match status" value="1"/>
</dbReference>
<dbReference type="GO" id="GO:0051537">
    <property type="term" value="F:2 iron, 2 sulfur cluster binding"/>
    <property type="evidence" value="ECO:0007669"/>
    <property type="project" value="UniProtKB-KW"/>
</dbReference>
<keyword evidence="5" id="KW-0411">Iron-sulfur</keyword>
<dbReference type="EMBL" id="SOZD01000001">
    <property type="protein sequence ID" value="TFF27437.1"/>
    <property type="molecule type" value="Genomic_DNA"/>
</dbReference>
<keyword evidence="4" id="KW-0408">Iron</keyword>
<name>A0A4Y8RUF2_9HYPH</name>
<evidence type="ECO:0000256" key="6">
    <source>
        <dbReference type="ARBA" id="ARBA00034078"/>
    </source>
</evidence>
<dbReference type="GO" id="GO:0005829">
    <property type="term" value="C:cytosol"/>
    <property type="evidence" value="ECO:0007669"/>
    <property type="project" value="TreeGrafter"/>
</dbReference>
<dbReference type="InterPro" id="IPR012675">
    <property type="entry name" value="Beta-grasp_dom_sf"/>
</dbReference>
<comment type="similarity">
    <text evidence="1">Belongs to the adrenodoxin/putidaredoxin family.</text>
</comment>
<dbReference type="PROSITE" id="PS51085">
    <property type="entry name" value="2FE2S_FER_2"/>
    <property type="match status" value="1"/>
</dbReference>
<evidence type="ECO:0000259" key="7">
    <source>
        <dbReference type="PROSITE" id="PS51085"/>
    </source>
</evidence>
<dbReference type="InterPro" id="IPR036010">
    <property type="entry name" value="2Fe-2S_ferredoxin-like_sf"/>
</dbReference>
<dbReference type="PRINTS" id="PR00355">
    <property type="entry name" value="ADRENODOXIN"/>
</dbReference>
<dbReference type="CDD" id="cd00207">
    <property type="entry name" value="fer2"/>
    <property type="match status" value="1"/>
</dbReference>
<comment type="cofactor">
    <cofactor evidence="6">
        <name>[2Fe-2S] cluster</name>
        <dbReference type="ChEBI" id="CHEBI:190135"/>
    </cofactor>
</comment>
<dbReference type="OrthoDB" id="9799640at2"/>
<gene>
    <name evidence="8" type="ORF">E3C22_02970</name>
</gene>
<keyword evidence="2" id="KW-0001">2Fe-2S</keyword>
<evidence type="ECO:0000313" key="8">
    <source>
        <dbReference type="EMBL" id="TFF27437.1"/>
    </source>
</evidence>
<dbReference type="RefSeq" id="WP_134760044.1">
    <property type="nucleotide sequence ID" value="NZ_SOZD01000001.1"/>
</dbReference>
<organism evidence="8 9">
    <name type="scientific">Jiella endophytica</name>
    <dbReference type="NCBI Taxonomy" id="2558362"/>
    <lineage>
        <taxon>Bacteria</taxon>
        <taxon>Pseudomonadati</taxon>
        <taxon>Pseudomonadota</taxon>
        <taxon>Alphaproteobacteria</taxon>
        <taxon>Hyphomicrobiales</taxon>
        <taxon>Aurantimonadaceae</taxon>
        <taxon>Jiella</taxon>
    </lineage>
</organism>
<dbReference type="Pfam" id="PF00111">
    <property type="entry name" value="Fer2"/>
    <property type="match status" value="1"/>
</dbReference>
<evidence type="ECO:0000256" key="5">
    <source>
        <dbReference type="ARBA" id="ARBA00023014"/>
    </source>
</evidence>
<dbReference type="SUPFAM" id="SSF54292">
    <property type="entry name" value="2Fe-2S ferredoxin-like"/>
    <property type="match status" value="1"/>
</dbReference>
<comment type="caution">
    <text evidence="8">The sequence shown here is derived from an EMBL/GenBank/DDBJ whole genome shotgun (WGS) entry which is preliminary data.</text>
</comment>
<dbReference type="InterPro" id="IPR001055">
    <property type="entry name" value="Adrenodoxin-like"/>
</dbReference>
<sequence length="106" mass="11689">MTKITFQTVDGTRYDLEAADGTTAMENAVRNDVPGIEAECGGACACATCHVYVDEVWREAVGEPEPMEEDMLDFAHEPQPNSRLSCQIKVRPELDGLVLYVPERQG</sequence>
<dbReference type="GO" id="GO:0140647">
    <property type="term" value="P:P450-containing electron transport chain"/>
    <property type="evidence" value="ECO:0007669"/>
    <property type="project" value="InterPro"/>
</dbReference>
<evidence type="ECO:0000256" key="4">
    <source>
        <dbReference type="ARBA" id="ARBA00023004"/>
    </source>
</evidence>
<dbReference type="Gene3D" id="3.10.20.30">
    <property type="match status" value="1"/>
</dbReference>
<evidence type="ECO:0000256" key="3">
    <source>
        <dbReference type="ARBA" id="ARBA00022723"/>
    </source>
</evidence>
<dbReference type="InterPro" id="IPR018298">
    <property type="entry name" value="Adrenodoxin_Fe-S_BS"/>
</dbReference>
<feature type="domain" description="2Fe-2S ferredoxin-type" evidence="7">
    <location>
        <begin position="2"/>
        <end position="105"/>
    </location>
</feature>
<dbReference type="PANTHER" id="PTHR23426:SF65">
    <property type="entry name" value="FERREDOXIN-2, MITOCHONDRIAL"/>
    <property type="match status" value="1"/>
</dbReference>
<dbReference type="GO" id="GO:0046872">
    <property type="term" value="F:metal ion binding"/>
    <property type="evidence" value="ECO:0007669"/>
    <property type="project" value="UniProtKB-KW"/>
</dbReference>